<dbReference type="PROSITE" id="PS00687">
    <property type="entry name" value="ALDEHYDE_DEHYDR_GLU"/>
    <property type="match status" value="1"/>
</dbReference>
<dbReference type="InterPro" id="IPR016161">
    <property type="entry name" value="Ald_DH/histidinol_DH"/>
</dbReference>
<keyword evidence="9" id="KW-1185">Reference proteome</keyword>
<evidence type="ECO:0000256" key="2">
    <source>
        <dbReference type="ARBA" id="ARBA00023002"/>
    </source>
</evidence>
<dbReference type="SUPFAM" id="SSF53720">
    <property type="entry name" value="ALDH-like"/>
    <property type="match status" value="1"/>
</dbReference>
<evidence type="ECO:0000256" key="6">
    <source>
        <dbReference type="RuleBase" id="RU003345"/>
    </source>
</evidence>
<name>A0ABS7LHK1_9HYPH</name>
<dbReference type="Pfam" id="PF00171">
    <property type="entry name" value="Aldedh"/>
    <property type="match status" value="1"/>
</dbReference>
<dbReference type="Gene3D" id="3.40.309.10">
    <property type="entry name" value="Aldehyde Dehydrogenase, Chain A, domain 2"/>
    <property type="match status" value="1"/>
</dbReference>
<evidence type="ECO:0000313" key="8">
    <source>
        <dbReference type="EMBL" id="MBY3590967.1"/>
    </source>
</evidence>
<keyword evidence="2 4" id="KW-0560">Oxidoreductase</keyword>
<reference evidence="8 9" key="1">
    <citation type="submission" date="2020-06" db="EMBL/GenBank/DDBJ databases">
        <title>Global-level population genomics: horizontal gene transfer, symbiosis and evolution in Rhizobia.</title>
        <authorList>
            <person name="Gai Y."/>
        </authorList>
    </citation>
    <scope>NUCLEOTIDE SEQUENCE [LARGE SCALE GENOMIC DNA]</scope>
    <source>
        <strain evidence="8 9">PLR6_1b</strain>
    </source>
</reference>
<proteinExistence type="inferred from homology"/>
<dbReference type="InterPro" id="IPR029510">
    <property type="entry name" value="Ald_DH_CS_GLU"/>
</dbReference>
<evidence type="ECO:0000256" key="5">
    <source>
        <dbReference type="PROSITE-ProRule" id="PRU10007"/>
    </source>
</evidence>
<dbReference type="PANTHER" id="PTHR43570:SF20">
    <property type="entry name" value="ALDEHYDE DEHYDROGENASE ALDX-RELATED"/>
    <property type="match status" value="1"/>
</dbReference>
<organism evidence="8 9">
    <name type="scientific">Rhizobium bangladeshense</name>
    <dbReference type="NCBI Taxonomy" id="1138189"/>
    <lineage>
        <taxon>Bacteria</taxon>
        <taxon>Pseudomonadati</taxon>
        <taxon>Pseudomonadota</taxon>
        <taxon>Alphaproteobacteria</taxon>
        <taxon>Hyphomicrobiales</taxon>
        <taxon>Rhizobiaceae</taxon>
        <taxon>Rhizobium/Agrobacterium group</taxon>
        <taxon>Rhizobium</taxon>
    </lineage>
</organism>
<evidence type="ECO:0000256" key="3">
    <source>
        <dbReference type="ARBA" id="ARBA00023027"/>
    </source>
</evidence>
<gene>
    <name evidence="8" type="ORF">HJA87_13925</name>
</gene>
<dbReference type="Gene3D" id="3.40.605.10">
    <property type="entry name" value="Aldehyde Dehydrogenase, Chain A, domain 1"/>
    <property type="match status" value="1"/>
</dbReference>
<dbReference type="InterPro" id="IPR012394">
    <property type="entry name" value="Aldehyde_DH_NAD(P)"/>
</dbReference>
<evidence type="ECO:0000256" key="1">
    <source>
        <dbReference type="ARBA" id="ARBA00009986"/>
    </source>
</evidence>
<dbReference type="InterPro" id="IPR015590">
    <property type="entry name" value="Aldehyde_DH_dom"/>
</dbReference>
<dbReference type="InterPro" id="IPR016163">
    <property type="entry name" value="Ald_DH_C"/>
</dbReference>
<dbReference type="InterPro" id="IPR016162">
    <property type="entry name" value="Ald_DH_N"/>
</dbReference>
<evidence type="ECO:0000313" key="9">
    <source>
        <dbReference type="Proteomes" id="UP000720124"/>
    </source>
</evidence>
<comment type="similarity">
    <text evidence="1 4 6">Belongs to the aldehyde dehydrogenase family.</text>
</comment>
<feature type="active site" evidence="5">
    <location>
        <position position="211"/>
    </location>
</feature>
<feature type="domain" description="Aldehyde dehydrogenase" evidence="7">
    <location>
        <begin position="6"/>
        <end position="434"/>
    </location>
</feature>
<protein>
    <recommendedName>
        <fullName evidence="4">Aldehyde dehydrogenase</fullName>
    </recommendedName>
</protein>
<dbReference type="EMBL" id="JABTXI010000004">
    <property type="protein sequence ID" value="MBY3590967.1"/>
    <property type="molecule type" value="Genomic_DNA"/>
</dbReference>
<sequence length="445" mass="48112">MANVEIDRVFALQQANVWKMKTSTAAERKARIIRLRDRLLAAGEEVAEALYKDMGRPKVEMPFDVQNSIDTANEAIEHLDEWMAPAPVRPNIQNPSVKAYVHYEARGTVLILGPWNFPFHLCVEPLISALAAGNSAVIKPASMAPATSAVLAKIVRDVFDESEVAVFEGSSDVANALLEKPFDHVFFTGSPKVGKIIMAAAAKNLTSVTLELGGKNPAIIDETADLDEAASGIVTSRVMNNGQTCLSIDYVLVPEARTKDLIDKMSSVIKDLTYTDGKFDSAKTGRFIDDRNFERVKGYVDDAVERGATIAFGGSSSPNELTMEPTILTEVPADAEIMQDEIFGPVTVVLPYSTVDDALATIQRHGKPLGSLVFSTDEAFVENFIQNTTSGGVSVNSWAGHYFDGSLPFGGVNGSGIGSYHSIYGFKAFSHERAVWQRGVTKVAA</sequence>
<keyword evidence="3" id="KW-0520">NAD</keyword>
<evidence type="ECO:0000259" key="7">
    <source>
        <dbReference type="Pfam" id="PF00171"/>
    </source>
</evidence>
<dbReference type="PIRSF" id="PIRSF036492">
    <property type="entry name" value="ALDH"/>
    <property type="match status" value="1"/>
</dbReference>
<dbReference type="Proteomes" id="UP000720124">
    <property type="component" value="Unassembled WGS sequence"/>
</dbReference>
<accession>A0ABS7LHK1</accession>
<comment type="caution">
    <text evidence="8">The sequence shown here is derived from an EMBL/GenBank/DDBJ whole genome shotgun (WGS) entry which is preliminary data.</text>
</comment>
<evidence type="ECO:0000256" key="4">
    <source>
        <dbReference type="PIRNR" id="PIRNR036492"/>
    </source>
</evidence>
<dbReference type="PANTHER" id="PTHR43570">
    <property type="entry name" value="ALDEHYDE DEHYDROGENASE"/>
    <property type="match status" value="1"/>
</dbReference>